<dbReference type="RefSeq" id="WP_099382888.1">
    <property type="nucleotide sequence ID" value="NZ_PEBD01000008.1"/>
</dbReference>
<keyword evidence="1" id="KW-0812">Transmembrane</keyword>
<dbReference type="Proteomes" id="UP000225108">
    <property type="component" value="Unassembled WGS sequence"/>
</dbReference>
<reference evidence="2 3" key="1">
    <citation type="submission" date="2017-10" db="EMBL/GenBank/DDBJ databases">
        <title>The draft genome sequence of Williamsia sp. BULT 1.1 isolated from the semi-arid grassland soils from South Africa.</title>
        <authorList>
            <person name="Kabwe M.H."/>
            <person name="Govender N."/>
            <person name="Mutseka Lunga P."/>
            <person name="Vikram S."/>
            <person name="Makhalanyane T.P."/>
        </authorList>
    </citation>
    <scope>NUCLEOTIDE SEQUENCE [LARGE SCALE GENOMIC DNA]</scope>
    <source>
        <strain evidence="2 3">BULT 1.1</strain>
    </source>
</reference>
<keyword evidence="1" id="KW-0472">Membrane</keyword>
<proteinExistence type="predicted"/>
<evidence type="ECO:0000313" key="3">
    <source>
        <dbReference type="Proteomes" id="UP000225108"/>
    </source>
</evidence>
<protein>
    <submittedName>
        <fullName evidence="2">Uncharacterized protein</fullName>
    </submittedName>
</protein>
<evidence type="ECO:0000313" key="2">
    <source>
        <dbReference type="EMBL" id="PHV66879.1"/>
    </source>
</evidence>
<keyword evidence="1" id="KW-1133">Transmembrane helix</keyword>
<gene>
    <name evidence="2" type="ORF">CSW57_11535</name>
</gene>
<organism evidence="2 3">
    <name type="scientific">Williamsia marianensis</name>
    <dbReference type="NCBI Taxonomy" id="85044"/>
    <lineage>
        <taxon>Bacteria</taxon>
        <taxon>Bacillati</taxon>
        <taxon>Actinomycetota</taxon>
        <taxon>Actinomycetes</taxon>
        <taxon>Mycobacteriales</taxon>
        <taxon>Nocardiaceae</taxon>
        <taxon>Williamsia</taxon>
    </lineage>
</organism>
<sequence length="130" mass="13131">MLLLLLVGIVAATLCRRLNSPLALLAVLTGAQIGGHMLLSATADPMAHAHGSQTLMLVTHLIAIPVCALLIAGGTSLYGVITSVLAVVRRLLGGPVAEVASSNLPPSPHLRPLVEVFAPGGTGVRGPPAN</sequence>
<comment type="caution">
    <text evidence="2">The sequence shown here is derived from an EMBL/GenBank/DDBJ whole genome shotgun (WGS) entry which is preliminary data.</text>
</comment>
<evidence type="ECO:0000256" key="1">
    <source>
        <dbReference type="SAM" id="Phobius"/>
    </source>
</evidence>
<dbReference type="EMBL" id="PEBD01000008">
    <property type="protein sequence ID" value="PHV66879.1"/>
    <property type="molecule type" value="Genomic_DNA"/>
</dbReference>
<dbReference type="AlphaFoldDB" id="A0A2G3PM13"/>
<name>A0A2G3PM13_WILMA</name>
<feature type="transmembrane region" description="Helical" evidence="1">
    <location>
        <begin position="55"/>
        <end position="81"/>
    </location>
</feature>
<accession>A0A2G3PM13</accession>